<feature type="signal peptide" evidence="1">
    <location>
        <begin position="1"/>
        <end position="20"/>
    </location>
</feature>
<dbReference type="SUPFAM" id="SSF58113">
    <property type="entry name" value="Apolipoprotein A-I"/>
    <property type="match status" value="1"/>
</dbReference>
<keyword evidence="1" id="KW-0732">Signal</keyword>
<dbReference type="GeneID" id="111223274"/>
<name>A0A3B4UCT2_SERDU</name>
<evidence type="ECO:0000256" key="1">
    <source>
        <dbReference type="SAM" id="SignalP"/>
    </source>
</evidence>
<dbReference type="Gene3D" id="1.20.120.20">
    <property type="entry name" value="Apolipoprotein"/>
    <property type="match status" value="1"/>
</dbReference>
<feature type="chain" id="PRO_5017297059" evidence="1">
    <location>
        <begin position="21"/>
        <end position="128"/>
    </location>
</feature>
<reference evidence="2" key="2">
    <citation type="submission" date="2025-09" db="UniProtKB">
        <authorList>
            <consortium name="Ensembl"/>
        </authorList>
    </citation>
    <scope>IDENTIFICATION</scope>
</reference>
<evidence type="ECO:0000313" key="3">
    <source>
        <dbReference type="Proteomes" id="UP000261420"/>
    </source>
</evidence>
<reference evidence="2" key="1">
    <citation type="submission" date="2025-08" db="UniProtKB">
        <authorList>
            <consortium name="Ensembl"/>
        </authorList>
    </citation>
    <scope>IDENTIFICATION</scope>
</reference>
<dbReference type="RefSeq" id="XP_022603083.1">
    <property type="nucleotide sequence ID" value="XM_022747362.1"/>
</dbReference>
<dbReference type="KEGG" id="sdu:111223274"/>
<organism evidence="2 3">
    <name type="scientific">Seriola dumerili</name>
    <name type="common">Greater amberjack</name>
    <name type="synonym">Caranx dumerili</name>
    <dbReference type="NCBI Taxonomy" id="41447"/>
    <lineage>
        <taxon>Eukaryota</taxon>
        <taxon>Metazoa</taxon>
        <taxon>Chordata</taxon>
        <taxon>Craniata</taxon>
        <taxon>Vertebrata</taxon>
        <taxon>Euteleostomi</taxon>
        <taxon>Actinopterygii</taxon>
        <taxon>Neopterygii</taxon>
        <taxon>Teleostei</taxon>
        <taxon>Neoteleostei</taxon>
        <taxon>Acanthomorphata</taxon>
        <taxon>Carangaria</taxon>
        <taxon>Carangiformes</taxon>
        <taxon>Carangidae</taxon>
        <taxon>Seriola</taxon>
    </lineage>
</organism>
<protein>
    <submittedName>
        <fullName evidence="2">Type-4 ice-structuring protein LS-12-like</fullName>
    </submittedName>
</protein>
<evidence type="ECO:0000313" key="2">
    <source>
        <dbReference type="Ensembl" id="ENSSDUP00000016479.1"/>
    </source>
</evidence>
<dbReference type="Proteomes" id="UP000261420">
    <property type="component" value="Unplaced"/>
</dbReference>
<dbReference type="AlphaFoldDB" id="A0A3B4UCT2"/>
<dbReference type="OMA" id="QSAVMKF"/>
<dbReference type="Ensembl" id="ENSSDUT00000016784.1">
    <property type="protein sequence ID" value="ENSSDUP00000016479.1"/>
    <property type="gene ID" value="ENSSDUG00000012027.1"/>
</dbReference>
<dbReference type="GeneTree" id="ENSGT00760000119766"/>
<sequence length="128" mass="14417">MKFSLIAAVVLLALAQGSFAQEVGDLEKLGQYLEELKNKMTLELTEIIRNQDLTNQAQTFLEDKKTQLEPLASQLQDQLRTAAASVEEQIKPLAVNMQAQIQPMVDNFQKQMEALIQRMTENTQPIAN</sequence>
<proteinExistence type="predicted"/>
<keyword evidence="3" id="KW-1185">Reference proteome</keyword>
<accession>A0A3B4UCT2</accession>